<dbReference type="InterPro" id="IPR031804">
    <property type="entry name" value="DUF4743"/>
</dbReference>
<feature type="domain" description="Nudix hydrolase" evidence="1">
    <location>
        <begin position="168"/>
        <end position="328"/>
    </location>
</feature>
<dbReference type="EMBL" id="AZHD01000001">
    <property type="protein sequence ID" value="OAA68359.1"/>
    <property type="molecule type" value="Genomic_DNA"/>
</dbReference>
<dbReference type="Pfam" id="PF15916">
    <property type="entry name" value="DUF4743"/>
    <property type="match status" value="1"/>
</dbReference>
<organism evidence="2 3">
    <name type="scientific">Niveomyces insectorum RCEF 264</name>
    <dbReference type="NCBI Taxonomy" id="1081102"/>
    <lineage>
        <taxon>Eukaryota</taxon>
        <taxon>Fungi</taxon>
        <taxon>Dikarya</taxon>
        <taxon>Ascomycota</taxon>
        <taxon>Pezizomycotina</taxon>
        <taxon>Sordariomycetes</taxon>
        <taxon>Hypocreomycetidae</taxon>
        <taxon>Hypocreales</taxon>
        <taxon>Cordycipitaceae</taxon>
        <taxon>Niveomyces</taxon>
    </lineage>
</organism>
<dbReference type="GO" id="GO:0016301">
    <property type="term" value="F:kinase activity"/>
    <property type="evidence" value="ECO:0007669"/>
    <property type="project" value="UniProtKB-KW"/>
</dbReference>
<dbReference type="InterPro" id="IPR000086">
    <property type="entry name" value="NUDIX_hydrolase_dom"/>
</dbReference>
<dbReference type="PROSITE" id="PS51462">
    <property type="entry name" value="NUDIX"/>
    <property type="match status" value="1"/>
</dbReference>
<dbReference type="Gene3D" id="3.90.79.10">
    <property type="entry name" value="Nucleoside Triphosphate Pyrophosphohydrolase"/>
    <property type="match status" value="1"/>
</dbReference>
<accession>A0A162MQ65</accession>
<dbReference type="PANTHER" id="PTHR13622:SF8">
    <property type="entry name" value="THIAMIN PYROPHOSPHOKINASE 1"/>
    <property type="match status" value="1"/>
</dbReference>
<dbReference type="InterPro" id="IPR015797">
    <property type="entry name" value="NUDIX_hydrolase-like_dom_sf"/>
</dbReference>
<dbReference type="Proteomes" id="UP000076874">
    <property type="component" value="Unassembled WGS sequence"/>
</dbReference>
<evidence type="ECO:0000313" key="2">
    <source>
        <dbReference type="EMBL" id="OAA68359.1"/>
    </source>
</evidence>
<dbReference type="GO" id="GO:0044715">
    <property type="term" value="F:8-oxo-dGDP phosphatase activity"/>
    <property type="evidence" value="ECO:0007669"/>
    <property type="project" value="TreeGrafter"/>
</dbReference>
<keyword evidence="2" id="KW-0808">Transferase</keyword>
<dbReference type="FunFam" id="3.90.79.10:FF:000019">
    <property type="entry name" value="Thiamin pyrophosphokinase, putative"/>
    <property type="match status" value="1"/>
</dbReference>
<dbReference type="AlphaFoldDB" id="A0A162MQ65"/>
<dbReference type="CDD" id="cd03676">
    <property type="entry name" value="NUDIX_Tnr3_like"/>
    <property type="match status" value="1"/>
</dbReference>
<dbReference type="STRING" id="1081102.A0A162MQ65"/>
<keyword evidence="2" id="KW-0418">Kinase</keyword>
<reference evidence="2 3" key="1">
    <citation type="journal article" date="2016" name="Genome Biol. Evol.">
        <title>Divergent and convergent evolution of fungal pathogenicity.</title>
        <authorList>
            <person name="Shang Y."/>
            <person name="Xiao G."/>
            <person name="Zheng P."/>
            <person name="Cen K."/>
            <person name="Zhan S."/>
            <person name="Wang C."/>
        </authorList>
    </citation>
    <scope>NUCLEOTIDE SEQUENCE [LARGE SCALE GENOMIC DNA]</scope>
    <source>
        <strain evidence="2 3">RCEF 264</strain>
    </source>
</reference>
<keyword evidence="3" id="KW-1185">Reference proteome</keyword>
<gene>
    <name evidence="2" type="ORF">SPI_00554</name>
</gene>
<proteinExistence type="predicted"/>
<evidence type="ECO:0000313" key="3">
    <source>
        <dbReference type="Proteomes" id="UP000076874"/>
    </source>
</evidence>
<protein>
    <submittedName>
        <fullName evidence="2">Thiamin pyrophosphokinase-related protein</fullName>
    </submittedName>
</protein>
<comment type="caution">
    <text evidence="2">The sequence shown here is derived from an EMBL/GenBank/DDBJ whole genome shotgun (WGS) entry which is preliminary data.</text>
</comment>
<sequence length="371" mass="41652">MARRFKNIDLVDHCDAFPYPATAPEQYATHMKLVYPVVWSDRVVDDNDDNDGDDSKEDTFPIGYMLRTVFAELAAIPKPDLAALGFDPDVDLKGIAAATGTVPLHRLLHRQPDEPGRTRAVAALNAYWRARGTFRVLRAWRDELWPVYGRHGVLLYSVERAATVLFGVLRCGVHMTAYVQEEEEDNSDNDDNGEKNLRIWVPRRAADKASYPGMLDNTVAGGLMTGEEPFECLVREADEEASLPADVVRRRARAVGTVTYVYITDERAGGEAGYVSPECEWVYELPLPASVVPQPKDGEVESFRLCTVAEVQDQLARGLYKPNCAVVLLDFFVRHGILTRDNEPDYDAIVRRLHRVLPFPGPHETEKEVQP</sequence>
<name>A0A162MQ65_9HYPO</name>
<dbReference type="PANTHER" id="PTHR13622">
    <property type="entry name" value="THIAMIN PYROPHOSPHOKINASE"/>
    <property type="match status" value="1"/>
</dbReference>
<dbReference type="OrthoDB" id="10261522at2759"/>
<dbReference type="SUPFAM" id="SSF55811">
    <property type="entry name" value="Nudix"/>
    <property type="match status" value="1"/>
</dbReference>
<evidence type="ECO:0000259" key="1">
    <source>
        <dbReference type="PROSITE" id="PS51462"/>
    </source>
</evidence>
<dbReference type="Pfam" id="PF00293">
    <property type="entry name" value="NUDIX"/>
    <property type="match status" value="1"/>
</dbReference>